<evidence type="ECO:0000313" key="2">
    <source>
        <dbReference type="EMBL" id="KRX09968.1"/>
    </source>
</evidence>
<dbReference type="AlphaFoldDB" id="A0A0V0R6I5"/>
<gene>
    <name evidence="2" type="ORF">PPERSA_08369</name>
</gene>
<comment type="caution">
    <text evidence="2">The sequence shown here is derived from an EMBL/GenBank/DDBJ whole genome shotgun (WGS) entry which is preliminary data.</text>
</comment>
<feature type="compositionally biased region" description="Polar residues" evidence="1">
    <location>
        <begin position="57"/>
        <end position="66"/>
    </location>
</feature>
<evidence type="ECO:0000256" key="1">
    <source>
        <dbReference type="SAM" id="MobiDB-lite"/>
    </source>
</evidence>
<evidence type="ECO:0000313" key="3">
    <source>
        <dbReference type="Proteomes" id="UP000054937"/>
    </source>
</evidence>
<keyword evidence="3" id="KW-1185">Reference proteome</keyword>
<name>A0A0V0R6I5_PSEPJ</name>
<accession>A0A0V0R6I5</accession>
<feature type="region of interest" description="Disordered" evidence="1">
    <location>
        <begin position="1"/>
        <end position="96"/>
    </location>
</feature>
<dbReference type="InParanoid" id="A0A0V0R6I5"/>
<dbReference type="EMBL" id="LDAU01000041">
    <property type="protein sequence ID" value="KRX09968.1"/>
    <property type="molecule type" value="Genomic_DNA"/>
</dbReference>
<feature type="compositionally biased region" description="Polar residues" evidence="1">
    <location>
        <begin position="1"/>
        <end position="11"/>
    </location>
</feature>
<protein>
    <submittedName>
        <fullName evidence="2">Uncharacterized protein</fullName>
    </submittedName>
</protein>
<reference evidence="2 3" key="1">
    <citation type="journal article" date="2015" name="Sci. Rep.">
        <title>Genome of the facultative scuticociliatosis pathogen Pseudocohnilembus persalinus provides insight into its virulence through horizontal gene transfer.</title>
        <authorList>
            <person name="Xiong J."/>
            <person name="Wang G."/>
            <person name="Cheng J."/>
            <person name="Tian M."/>
            <person name="Pan X."/>
            <person name="Warren A."/>
            <person name="Jiang C."/>
            <person name="Yuan D."/>
            <person name="Miao W."/>
        </authorList>
    </citation>
    <scope>NUCLEOTIDE SEQUENCE [LARGE SCALE GENOMIC DNA]</scope>
    <source>
        <strain evidence="2">36N120E</strain>
    </source>
</reference>
<proteinExistence type="predicted"/>
<feature type="compositionally biased region" description="Acidic residues" evidence="1">
    <location>
        <begin position="27"/>
        <end position="55"/>
    </location>
</feature>
<dbReference type="Proteomes" id="UP000054937">
    <property type="component" value="Unassembled WGS sequence"/>
</dbReference>
<organism evidence="2 3">
    <name type="scientific">Pseudocohnilembus persalinus</name>
    <name type="common">Ciliate</name>
    <dbReference type="NCBI Taxonomy" id="266149"/>
    <lineage>
        <taxon>Eukaryota</taxon>
        <taxon>Sar</taxon>
        <taxon>Alveolata</taxon>
        <taxon>Ciliophora</taxon>
        <taxon>Intramacronucleata</taxon>
        <taxon>Oligohymenophorea</taxon>
        <taxon>Scuticociliatia</taxon>
        <taxon>Philasterida</taxon>
        <taxon>Pseudocohnilembidae</taxon>
        <taxon>Pseudocohnilembus</taxon>
    </lineage>
</organism>
<sequence length="130" mass="15543">MILNPENQRPAQQKQQQQIKLNKDELISEEENEVDQESDEFLNSEEEEIQEEALDSDSLSIMNQNIKMQKKKGFQDQQQQQNLEIDEEEDDDKKKKPAWMKFFQSSEPMKVDIESQVYLKFRQVQYGIKN</sequence>